<dbReference type="SUPFAM" id="SSF56176">
    <property type="entry name" value="FAD-binding/transporter-associated domain-like"/>
    <property type="match status" value="1"/>
</dbReference>
<dbReference type="Gene3D" id="3.30.465.10">
    <property type="match status" value="1"/>
</dbReference>
<dbReference type="EMBL" id="RSED01000003">
    <property type="protein sequence ID" value="RRS05539.1"/>
    <property type="molecule type" value="Genomic_DNA"/>
</dbReference>
<dbReference type="OrthoDB" id="9797674at2"/>
<gene>
    <name evidence="18" type="ORF">EIP75_04855</name>
</gene>
<dbReference type="PROSITE" id="PS51371">
    <property type="entry name" value="CBS"/>
    <property type="match status" value="1"/>
</dbReference>
<dbReference type="PANTHER" id="PTHR22777:SF16">
    <property type="entry name" value="POLYAMINE EXPORT PROTEIN"/>
    <property type="match status" value="1"/>
</dbReference>
<dbReference type="GO" id="GO:0005886">
    <property type="term" value="C:plasma membrane"/>
    <property type="evidence" value="ECO:0007669"/>
    <property type="project" value="UniProtKB-SubCell"/>
</dbReference>
<dbReference type="InterPro" id="IPR002550">
    <property type="entry name" value="CNNM"/>
</dbReference>
<dbReference type="Proteomes" id="UP000269265">
    <property type="component" value="Unassembled WGS sequence"/>
</dbReference>
<keyword evidence="3" id="KW-1003">Cell membrane</keyword>
<keyword evidence="9 14" id="KW-0472">Membrane</keyword>
<evidence type="ECO:0000256" key="15">
    <source>
        <dbReference type="SAM" id="Phobius"/>
    </source>
</evidence>
<feature type="transmembrane region" description="Helical" evidence="15">
    <location>
        <begin position="103"/>
        <end position="123"/>
    </location>
</feature>
<dbReference type="InterPro" id="IPR000644">
    <property type="entry name" value="CBS_dom"/>
</dbReference>
<keyword evidence="19" id="KW-1185">Reference proteome</keyword>
<feature type="domain" description="CNNM transmembrane" evidence="17">
    <location>
        <begin position="1"/>
        <end position="200"/>
    </location>
</feature>
<evidence type="ECO:0000256" key="2">
    <source>
        <dbReference type="ARBA" id="ARBA00022448"/>
    </source>
</evidence>
<dbReference type="Pfam" id="PF03471">
    <property type="entry name" value="CorC_HlyC"/>
    <property type="match status" value="1"/>
</dbReference>
<dbReference type="PROSITE" id="PS51846">
    <property type="entry name" value="CNNM"/>
    <property type="match status" value="1"/>
</dbReference>
<reference evidence="18 19" key="1">
    <citation type="submission" date="2018-12" db="EMBL/GenBank/DDBJ databases">
        <title>The whole draft genome of Aquabacterium sp. SJQ9.</title>
        <authorList>
            <person name="Sun L."/>
            <person name="Gao X."/>
            <person name="Chen W."/>
            <person name="Huang K."/>
        </authorList>
    </citation>
    <scope>NUCLEOTIDE SEQUENCE [LARGE SCALE GENOMIC DNA]</scope>
    <source>
        <strain evidence="18 19">SJQ9</strain>
    </source>
</reference>
<dbReference type="SMART" id="SM01091">
    <property type="entry name" value="CorC_HlyC"/>
    <property type="match status" value="1"/>
</dbReference>
<dbReference type="CDD" id="cd04590">
    <property type="entry name" value="CBS_pair_CorC_HlyC_assoc"/>
    <property type="match status" value="1"/>
</dbReference>
<keyword evidence="8 13" id="KW-0129">CBS domain</keyword>
<dbReference type="InterPro" id="IPR044751">
    <property type="entry name" value="Ion_transp-like_CBS"/>
</dbReference>
<comment type="caution">
    <text evidence="18">The sequence shown here is derived from an EMBL/GenBank/DDBJ whole genome shotgun (WGS) entry which is preliminary data.</text>
</comment>
<evidence type="ECO:0000256" key="9">
    <source>
        <dbReference type="ARBA" id="ARBA00023136"/>
    </source>
</evidence>
<feature type="transmembrane region" description="Helical" evidence="15">
    <location>
        <begin position="135"/>
        <end position="157"/>
    </location>
</feature>
<comment type="function">
    <text evidence="10">Involved in cadaverine and putrescine tolerance in stationary phase. May facilitate the efflux of both cadaverine and putrescine from the cytoplasm, reducing potentially toxic levels under certain stress conditions.</text>
</comment>
<dbReference type="InterPro" id="IPR036318">
    <property type="entry name" value="FAD-bd_PCMH-like_sf"/>
</dbReference>
<keyword evidence="2" id="KW-0813">Transport</keyword>
<keyword evidence="4" id="KW-0997">Cell inner membrane</keyword>
<dbReference type="RefSeq" id="WP_125242107.1">
    <property type="nucleotide sequence ID" value="NZ_RSED01000003.1"/>
</dbReference>
<comment type="similarity">
    <text evidence="11">Belongs to the UPF0053 family. PaeA subfamily.</text>
</comment>
<keyword evidence="6" id="KW-0677">Repeat</keyword>
<dbReference type="PANTHER" id="PTHR22777">
    <property type="entry name" value="HEMOLYSIN-RELATED"/>
    <property type="match status" value="1"/>
</dbReference>
<dbReference type="InterPro" id="IPR005170">
    <property type="entry name" value="Transptr-assoc_dom"/>
</dbReference>
<accession>A0A426VFF2</accession>
<dbReference type="SUPFAM" id="SSF54631">
    <property type="entry name" value="CBS-domain pair"/>
    <property type="match status" value="1"/>
</dbReference>
<sequence>METTESLLLIALLIGLSALFSMAELSVAASRRLRLRQLLDQGDRRAQAVMNVQDEPGDYFTVIQIGQNTVAILAGLVGEGAFSPAMGSLLNLLGVDPLASERWGWVLSFLLVTSLFILVADLLPKRLGMAAPERVAVNVVMPMQYFATVFKPVVWFFKRLTDLLSHLLGLPERRDDKVTPDDILAMAQAGAEAGVLAGAEHQVIENVIELDTRLVTTSMTGRERIVHFLLDDSEVLIRARIAQYPHSTYLVCDGGIDQVLGYVDSKHLLNRVLNAQPISLKAEGLINKVLIVPDRLTLSEMLSQFRHAHEDFAVIVNEYSLVVGIITINDVMNTVMGELVAPLDEEQIVRRDENSWLIDGTTAIPDVMRALDLWALPHQEEYDTLAGFLMVMLRRIPRKTDAVEWSGFRFEVMDVDNFKIDQVLVSRIDPAASPQSQPVA</sequence>
<evidence type="ECO:0000256" key="13">
    <source>
        <dbReference type="PROSITE-ProRule" id="PRU00703"/>
    </source>
</evidence>
<evidence type="ECO:0000256" key="3">
    <source>
        <dbReference type="ARBA" id="ARBA00022475"/>
    </source>
</evidence>
<dbReference type="GO" id="GO:0050660">
    <property type="term" value="F:flavin adenine dinucleotide binding"/>
    <property type="evidence" value="ECO:0007669"/>
    <property type="project" value="InterPro"/>
</dbReference>
<dbReference type="InterPro" id="IPR046342">
    <property type="entry name" value="CBS_dom_sf"/>
</dbReference>
<evidence type="ECO:0000256" key="8">
    <source>
        <dbReference type="ARBA" id="ARBA00023122"/>
    </source>
</evidence>
<dbReference type="Gene3D" id="3.10.580.10">
    <property type="entry name" value="CBS-domain"/>
    <property type="match status" value="1"/>
</dbReference>
<evidence type="ECO:0000313" key="19">
    <source>
        <dbReference type="Proteomes" id="UP000269265"/>
    </source>
</evidence>
<dbReference type="Pfam" id="PF01595">
    <property type="entry name" value="CNNM"/>
    <property type="match status" value="1"/>
</dbReference>
<evidence type="ECO:0000256" key="5">
    <source>
        <dbReference type="ARBA" id="ARBA00022692"/>
    </source>
</evidence>
<evidence type="ECO:0000259" key="17">
    <source>
        <dbReference type="PROSITE" id="PS51846"/>
    </source>
</evidence>
<comment type="subcellular location">
    <subcellularLocation>
        <location evidence="1">Cell inner membrane</location>
        <topology evidence="1">Multi-pass membrane protein</topology>
    </subcellularLocation>
</comment>
<evidence type="ECO:0000256" key="7">
    <source>
        <dbReference type="ARBA" id="ARBA00022989"/>
    </source>
</evidence>
<evidence type="ECO:0000256" key="1">
    <source>
        <dbReference type="ARBA" id="ARBA00004429"/>
    </source>
</evidence>
<evidence type="ECO:0000256" key="12">
    <source>
        <dbReference type="ARBA" id="ARBA00039818"/>
    </source>
</evidence>
<evidence type="ECO:0000256" key="14">
    <source>
        <dbReference type="PROSITE-ProRule" id="PRU01193"/>
    </source>
</evidence>
<organism evidence="18 19">
    <name type="scientific">Aquabacterium soli</name>
    <dbReference type="NCBI Taxonomy" id="2493092"/>
    <lineage>
        <taxon>Bacteria</taxon>
        <taxon>Pseudomonadati</taxon>
        <taxon>Pseudomonadota</taxon>
        <taxon>Betaproteobacteria</taxon>
        <taxon>Burkholderiales</taxon>
        <taxon>Aquabacterium</taxon>
    </lineage>
</organism>
<name>A0A426VFF2_9BURK</name>
<keyword evidence="7 14" id="KW-1133">Transmembrane helix</keyword>
<protein>
    <recommendedName>
        <fullName evidence="12">Polyamine export protein</fullName>
    </recommendedName>
</protein>
<evidence type="ECO:0000256" key="10">
    <source>
        <dbReference type="ARBA" id="ARBA00037177"/>
    </source>
</evidence>
<keyword evidence="5 14" id="KW-0812">Transmembrane</keyword>
<evidence type="ECO:0000256" key="11">
    <source>
        <dbReference type="ARBA" id="ARBA00038280"/>
    </source>
</evidence>
<evidence type="ECO:0000256" key="4">
    <source>
        <dbReference type="ARBA" id="ARBA00022519"/>
    </source>
</evidence>
<evidence type="ECO:0000313" key="18">
    <source>
        <dbReference type="EMBL" id="RRS05539.1"/>
    </source>
</evidence>
<dbReference type="AlphaFoldDB" id="A0A426VFF2"/>
<feature type="domain" description="CBS" evidence="16">
    <location>
        <begin position="285"/>
        <end position="345"/>
    </location>
</feature>
<evidence type="ECO:0000259" key="16">
    <source>
        <dbReference type="PROSITE" id="PS51371"/>
    </source>
</evidence>
<evidence type="ECO:0000256" key="6">
    <source>
        <dbReference type="ARBA" id="ARBA00022737"/>
    </source>
</evidence>
<dbReference type="InterPro" id="IPR016169">
    <property type="entry name" value="FAD-bd_PCMH_sub2"/>
</dbReference>
<proteinExistence type="inferred from homology"/>